<keyword evidence="4" id="KW-0378">Hydrolase</keyword>
<evidence type="ECO:0000256" key="1">
    <source>
        <dbReference type="ARBA" id="ARBA00001936"/>
    </source>
</evidence>
<dbReference type="SUPFAM" id="SSF55811">
    <property type="entry name" value="Nudix"/>
    <property type="match status" value="1"/>
</dbReference>
<dbReference type="EMBL" id="ML213505">
    <property type="protein sequence ID" value="TFK54645.1"/>
    <property type="molecule type" value="Genomic_DNA"/>
</dbReference>
<dbReference type="InterPro" id="IPR000086">
    <property type="entry name" value="NUDIX_hydrolase_dom"/>
</dbReference>
<comment type="cofactor">
    <cofactor evidence="1">
        <name>Mn(2+)</name>
        <dbReference type="ChEBI" id="CHEBI:29035"/>
    </cofactor>
</comment>
<evidence type="ECO:0000256" key="2">
    <source>
        <dbReference type="ARBA" id="ARBA00001946"/>
    </source>
</evidence>
<reference evidence="8 9" key="1">
    <citation type="journal article" date="2019" name="Nat. Ecol. Evol.">
        <title>Megaphylogeny resolves global patterns of mushroom evolution.</title>
        <authorList>
            <person name="Varga T."/>
            <person name="Krizsan K."/>
            <person name="Foldi C."/>
            <person name="Dima B."/>
            <person name="Sanchez-Garcia M."/>
            <person name="Sanchez-Ramirez S."/>
            <person name="Szollosi G.J."/>
            <person name="Szarkandi J.G."/>
            <person name="Papp V."/>
            <person name="Albert L."/>
            <person name="Andreopoulos W."/>
            <person name="Angelini C."/>
            <person name="Antonin V."/>
            <person name="Barry K.W."/>
            <person name="Bougher N.L."/>
            <person name="Buchanan P."/>
            <person name="Buyck B."/>
            <person name="Bense V."/>
            <person name="Catcheside P."/>
            <person name="Chovatia M."/>
            <person name="Cooper J."/>
            <person name="Damon W."/>
            <person name="Desjardin D."/>
            <person name="Finy P."/>
            <person name="Geml J."/>
            <person name="Haridas S."/>
            <person name="Hughes K."/>
            <person name="Justo A."/>
            <person name="Karasinski D."/>
            <person name="Kautmanova I."/>
            <person name="Kiss B."/>
            <person name="Kocsube S."/>
            <person name="Kotiranta H."/>
            <person name="LaButti K.M."/>
            <person name="Lechner B.E."/>
            <person name="Liimatainen K."/>
            <person name="Lipzen A."/>
            <person name="Lukacs Z."/>
            <person name="Mihaltcheva S."/>
            <person name="Morgado L.N."/>
            <person name="Niskanen T."/>
            <person name="Noordeloos M.E."/>
            <person name="Ohm R.A."/>
            <person name="Ortiz-Santana B."/>
            <person name="Ovrebo C."/>
            <person name="Racz N."/>
            <person name="Riley R."/>
            <person name="Savchenko A."/>
            <person name="Shiryaev A."/>
            <person name="Soop K."/>
            <person name="Spirin V."/>
            <person name="Szebenyi C."/>
            <person name="Tomsovsky M."/>
            <person name="Tulloss R.E."/>
            <person name="Uehling J."/>
            <person name="Grigoriev I.V."/>
            <person name="Vagvolgyi C."/>
            <person name="Papp T."/>
            <person name="Martin F.M."/>
            <person name="Miettinen O."/>
            <person name="Hibbett D.S."/>
            <person name="Nagy L.G."/>
        </authorList>
    </citation>
    <scope>NUCLEOTIDE SEQUENCE [LARGE SCALE GENOMIC DNA]</scope>
    <source>
        <strain evidence="8 9">OMC1185</strain>
    </source>
</reference>
<evidence type="ECO:0000313" key="8">
    <source>
        <dbReference type="EMBL" id="TFK54645.1"/>
    </source>
</evidence>
<dbReference type="AlphaFoldDB" id="A0A5C3NCC2"/>
<name>A0A5C3NCC2_9AGAM</name>
<keyword evidence="6" id="KW-0464">Manganese</keyword>
<dbReference type="OrthoDB" id="1695362at2759"/>
<dbReference type="PANTHER" id="PTHR12318:SF0">
    <property type="entry name" value="ACYL-COENZYME A DIPHOSPHATASE NUDT19"/>
    <property type="match status" value="1"/>
</dbReference>
<dbReference type="GO" id="GO:0005739">
    <property type="term" value="C:mitochondrion"/>
    <property type="evidence" value="ECO:0007669"/>
    <property type="project" value="TreeGrafter"/>
</dbReference>
<evidence type="ECO:0000256" key="6">
    <source>
        <dbReference type="ARBA" id="ARBA00023211"/>
    </source>
</evidence>
<feature type="domain" description="Nudix hydrolase" evidence="7">
    <location>
        <begin position="18"/>
        <end position="206"/>
    </location>
</feature>
<dbReference type="Pfam" id="PF00293">
    <property type="entry name" value="NUDIX"/>
    <property type="match status" value="1"/>
</dbReference>
<keyword evidence="3" id="KW-0479">Metal-binding</keyword>
<dbReference type="PANTHER" id="PTHR12318">
    <property type="entry name" value="TESTOSTERONE-REGULATED PROTEIN RP2"/>
    <property type="match status" value="1"/>
</dbReference>
<dbReference type="InterPro" id="IPR015797">
    <property type="entry name" value="NUDIX_hydrolase-like_dom_sf"/>
</dbReference>
<evidence type="ECO:0000313" key="9">
    <source>
        <dbReference type="Proteomes" id="UP000305948"/>
    </source>
</evidence>
<dbReference type="STRING" id="5364.A0A5C3NCC2"/>
<proteinExistence type="predicted"/>
<evidence type="ECO:0000256" key="4">
    <source>
        <dbReference type="ARBA" id="ARBA00022801"/>
    </source>
</evidence>
<protein>
    <recommendedName>
        <fullName evidence="7">Nudix hydrolase domain-containing protein</fullName>
    </recommendedName>
</protein>
<evidence type="ECO:0000256" key="3">
    <source>
        <dbReference type="ARBA" id="ARBA00022723"/>
    </source>
</evidence>
<dbReference type="CDD" id="cd18870">
    <property type="entry name" value="NUDIX_AcylCoAdiphos_Nudt19"/>
    <property type="match status" value="1"/>
</dbReference>
<sequence length="311" mass="33977">MATVTRARYSTGSALPAIPRPSASAIVVNERNEILFVQRNPKARSFGGTYVFPGGNFDHKQDDSLALTAIRETFEETGLLLASSSAQASSVLDDAALDEARKAIHAGSMRFSSFLSAHDSTPDVHSLLPFTSWVTPVQVPRRFHAQFFITFLPHASSSGFSHGAKHDTIPTPDGGQEVLSAKFMHPAHALLAYNSGRIALMPPQFYLLTTLAQLLPGDLTTREQRERIYQLSRGAFGSMVIHPRGLPEPDSEGRTILTYEGDETRGGSKGRLHRSLVRFGKGGVPTENVLQRNFDIFSEIESQAFSPNAKL</sequence>
<keyword evidence="9" id="KW-1185">Reference proteome</keyword>
<dbReference type="Proteomes" id="UP000305948">
    <property type="component" value="Unassembled WGS sequence"/>
</dbReference>
<dbReference type="Gene3D" id="3.90.79.10">
    <property type="entry name" value="Nucleoside Triphosphate Pyrophosphohydrolase"/>
    <property type="match status" value="1"/>
</dbReference>
<dbReference type="InterPro" id="IPR039121">
    <property type="entry name" value="NUDT19"/>
</dbReference>
<dbReference type="GO" id="GO:0046872">
    <property type="term" value="F:metal ion binding"/>
    <property type="evidence" value="ECO:0007669"/>
    <property type="project" value="UniProtKB-KW"/>
</dbReference>
<accession>A0A5C3NCC2</accession>
<organism evidence="8 9">
    <name type="scientific">Heliocybe sulcata</name>
    <dbReference type="NCBI Taxonomy" id="5364"/>
    <lineage>
        <taxon>Eukaryota</taxon>
        <taxon>Fungi</taxon>
        <taxon>Dikarya</taxon>
        <taxon>Basidiomycota</taxon>
        <taxon>Agaricomycotina</taxon>
        <taxon>Agaricomycetes</taxon>
        <taxon>Gloeophyllales</taxon>
        <taxon>Gloeophyllaceae</taxon>
        <taxon>Heliocybe</taxon>
    </lineage>
</organism>
<dbReference type="PROSITE" id="PS51462">
    <property type="entry name" value="NUDIX"/>
    <property type="match status" value="1"/>
</dbReference>
<gene>
    <name evidence="8" type="ORF">OE88DRAFT_1731961</name>
</gene>
<evidence type="ECO:0000256" key="5">
    <source>
        <dbReference type="ARBA" id="ARBA00022842"/>
    </source>
</evidence>
<dbReference type="GO" id="GO:0016818">
    <property type="term" value="F:hydrolase activity, acting on acid anhydrides, in phosphorus-containing anhydrides"/>
    <property type="evidence" value="ECO:0007669"/>
    <property type="project" value="InterPro"/>
</dbReference>
<comment type="cofactor">
    <cofactor evidence="2">
        <name>Mg(2+)</name>
        <dbReference type="ChEBI" id="CHEBI:18420"/>
    </cofactor>
</comment>
<keyword evidence="5" id="KW-0460">Magnesium</keyword>
<evidence type="ECO:0000259" key="7">
    <source>
        <dbReference type="PROSITE" id="PS51462"/>
    </source>
</evidence>